<evidence type="ECO:0000313" key="2">
    <source>
        <dbReference type="EMBL" id="SBR09919.1"/>
    </source>
</evidence>
<dbReference type="GO" id="GO:0046983">
    <property type="term" value="F:protein dimerization activity"/>
    <property type="evidence" value="ECO:0007669"/>
    <property type="project" value="InterPro"/>
</dbReference>
<reference evidence="2" key="1">
    <citation type="submission" date="2016-05" db="EMBL/GenBank/DDBJ databases">
        <authorList>
            <person name="Lavstsen T."/>
            <person name="Jespersen J.S."/>
        </authorList>
    </citation>
    <scope>NUCLEOTIDE SEQUENCE</scope>
    <source>
        <tissue evidence="2">Brain</tissue>
    </source>
</reference>
<sequence>MFPQLSLSKDRLREELIDYQVTDSKQLPQEDNIDRFWGLLGKDVRFSELPRLMKALLCIPHSNASSERVFSMVRKIVTENRMSLDNSTVCALLACKINHSGPAYKYTRSKKVLKNAKSATYLHNKSLVNVREPHE</sequence>
<dbReference type="InterPro" id="IPR008906">
    <property type="entry name" value="HATC_C_dom"/>
</dbReference>
<gene>
    <name evidence="2" type="primary">Nfu_g_1_025168</name>
</gene>
<reference evidence="2" key="2">
    <citation type="submission" date="2016-06" db="EMBL/GenBank/DDBJ databases">
        <title>The genome of a short-lived fish provides insights into sex chromosome evolution and the genetic control of aging.</title>
        <authorList>
            <person name="Reichwald K."/>
            <person name="Felder M."/>
            <person name="Petzold A."/>
            <person name="Koch P."/>
            <person name="Groth M."/>
            <person name="Platzer M."/>
        </authorList>
    </citation>
    <scope>NUCLEOTIDE SEQUENCE</scope>
    <source>
        <tissue evidence="2">Brain</tissue>
    </source>
</reference>
<dbReference type="EMBL" id="HAED01023092">
    <property type="protein sequence ID" value="SBR09919.1"/>
    <property type="molecule type" value="Transcribed_RNA"/>
</dbReference>
<dbReference type="InterPro" id="IPR012337">
    <property type="entry name" value="RNaseH-like_sf"/>
</dbReference>
<feature type="domain" description="HAT C-terminal dimerisation" evidence="1">
    <location>
        <begin position="32"/>
        <end position="95"/>
    </location>
</feature>
<dbReference type="AlphaFoldDB" id="A0A1A8JIT0"/>
<dbReference type="Pfam" id="PF05699">
    <property type="entry name" value="Dimer_Tnp_hAT"/>
    <property type="match status" value="1"/>
</dbReference>
<dbReference type="PANTHER" id="PTHR37162:SF1">
    <property type="entry name" value="BED-TYPE DOMAIN-CONTAINING PROTEIN"/>
    <property type="match status" value="1"/>
</dbReference>
<organism evidence="2">
    <name type="scientific">Nothobranchius kuhntae</name>
    <name type="common">Beira killifish</name>
    <dbReference type="NCBI Taxonomy" id="321403"/>
    <lineage>
        <taxon>Eukaryota</taxon>
        <taxon>Metazoa</taxon>
        <taxon>Chordata</taxon>
        <taxon>Craniata</taxon>
        <taxon>Vertebrata</taxon>
        <taxon>Euteleostomi</taxon>
        <taxon>Actinopterygii</taxon>
        <taxon>Neopterygii</taxon>
        <taxon>Teleostei</taxon>
        <taxon>Neoteleostei</taxon>
        <taxon>Acanthomorphata</taxon>
        <taxon>Ovalentaria</taxon>
        <taxon>Atherinomorphae</taxon>
        <taxon>Cyprinodontiformes</taxon>
        <taxon>Nothobranchiidae</taxon>
        <taxon>Nothobranchius</taxon>
    </lineage>
</organism>
<proteinExistence type="predicted"/>
<evidence type="ECO:0000259" key="1">
    <source>
        <dbReference type="Pfam" id="PF05699"/>
    </source>
</evidence>
<name>A0A1A8JIT0_NOTKU</name>
<protein>
    <recommendedName>
        <fullName evidence="1">HAT C-terminal dimerisation domain-containing protein</fullName>
    </recommendedName>
</protein>
<accession>A0A1A8JIT0</accession>
<dbReference type="SUPFAM" id="SSF53098">
    <property type="entry name" value="Ribonuclease H-like"/>
    <property type="match status" value="1"/>
</dbReference>
<dbReference type="PANTHER" id="PTHR37162">
    <property type="entry name" value="HAT FAMILY DIMERISATION DOMAINCONTAINING PROTEIN-RELATED"/>
    <property type="match status" value="1"/>
</dbReference>